<dbReference type="InterPro" id="IPR000086">
    <property type="entry name" value="NUDIX_hydrolase_dom"/>
</dbReference>
<proteinExistence type="predicted"/>
<name>A0A0D0IPC9_9MICO</name>
<comment type="caution">
    <text evidence="4">The sequence shown here is derived from an EMBL/GenBank/DDBJ whole genome shotgun (WGS) entry which is preliminary data.</text>
</comment>
<reference evidence="4 5" key="1">
    <citation type="submission" date="2015-01" db="EMBL/GenBank/DDBJ databases">
        <title>Draft genome sequence of Leucobacter komagatae strain VKM ST2845.</title>
        <authorList>
            <person name="Karlyshev A.V."/>
            <person name="Kudryashova E.B."/>
        </authorList>
    </citation>
    <scope>NUCLEOTIDE SEQUENCE [LARGE SCALE GENOMIC DNA]</scope>
    <source>
        <strain evidence="4 5">VKM ST2845</strain>
    </source>
</reference>
<dbReference type="Pfam" id="PF00293">
    <property type="entry name" value="NUDIX"/>
    <property type="match status" value="1"/>
</dbReference>
<keyword evidence="2 4" id="KW-0378">Hydrolase</keyword>
<evidence type="ECO:0000256" key="1">
    <source>
        <dbReference type="ARBA" id="ARBA00001946"/>
    </source>
</evidence>
<dbReference type="PANTHER" id="PTHR43046:SF2">
    <property type="entry name" value="8-OXO-DGTP DIPHOSPHATASE-RELATED"/>
    <property type="match status" value="1"/>
</dbReference>
<dbReference type="PANTHER" id="PTHR43046">
    <property type="entry name" value="GDP-MANNOSE MANNOSYL HYDROLASE"/>
    <property type="match status" value="1"/>
</dbReference>
<dbReference type="Gene3D" id="3.90.79.10">
    <property type="entry name" value="Nucleoside Triphosphate Pyrophosphohydrolase"/>
    <property type="match status" value="1"/>
</dbReference>
<evidence type="ECO:0000313" key="5">
    <source>
        <dbReference type="Proteomes" id="UP000032120"/>
    </source>
</evidence>
<keyword evidence="5" id="KW-1185">Reference proteome</keyword>
<organism evidence="4 5">
    <name type="scientific">Leucobacter komagatae</name>
    <dbReference type="NCBI Taxonomy" id="55969"/>
    <lineage>
        <taxon>Bacteria</taxon>
        <taxon>Bacillati</taxon>
        <taxon>Actinomycetota</taxon>
        <taxon>Actinomycetes</taxon>
        <taxon>Micrococcales</taxon>
        <taxon>Microbacteriaceae</taxon>
        <taxon>Leucobacter</taxon>
    </lineage>
</organism>
<dbReference type="PROSITE" id="PS51462">
    <property type="entry name" value="NUDIX"/>
    <property type="match status" value="1"/>
</dbReference>
<dbReference type="InterPro" id="IPR020084">
    <property type="entry name" value="NUDIX_hydrolase_CS"/>
</dbReference>
<comment type="cofactor">
    <cofactor evidence="1">
        <name>Mg(2+)</name>
        <dbReference type="ChEBI" id="CHEBI:18420"/>
    </cofactor>
</comment>
<gene>
    <name evidence="4" type="ORF">SD72_06755</name>
</gene>
<dbReference type="AlphaFoldDB" id="A0A0D0IPC9"/>
<evidence type="ECO:0000259" key="3">
    <source>
        <dbReference type="PROSITE" id="PS51462"/>
    </source>
</evidence>
<dbReference type="InterPro" id="IPR015797">
    <property type="entry name" value="NUDIX_hydrolase-like_dom_sf"/>
</dbReference>
<dbReference type="Proteomes" id="UP000032120">
    <property type="component" value="Unassembled WGS sequence"/>
</dbReference>
<evidence type="ECO:0000313" key="4">
    <source>
        <dbReference type="EMBL" id="KIP52927.1"/>
    </source>
</evidence>
<sequence length="301" mass="32508">MGGMSDLRDPGDAWVTAADGNRYWGKFGAAGLLAHDRELDAILMQHRVSWSDHGNTWGIPGGALNQGEAAIAGAIRESQEEAGVPDDAVTPRYTHVLERGGWAYTTVVADVKTPFTPEITDPESHALEWVPVDAVEEKALHPAFAATWQLLRPIVRRTPTIFVDAANVVGTVPDGWWKDRKGSTERLRDRIEAHARSGAGVRPAFFDMPADLHGGLVFPDWVFITESTARGISTTENVRVIDALTSGDDAIVAEAQALTERGGLGVVVTSDAELRVRCAAVGVETARGSKQLLDLLDRSER</sequence>
<dbReference type="EMBL" id="JXSQ01000006">
    <property type="protein sequence ID" value="KIP52927.1"/>
    <property type="molecule type" value="Genomic_DNA"/>
</dbReference>
<dbReference type="PROSITE" id="PS00893">
    <property type="entry name" value="NUDIX_BOX"/>
    <property type="match status" value="1"/>
</dbReference>
<evidence type="ECO:0000256" key="2">
    <source>
        <dbReference type="ARBA" id="ARBA00022801"/>
    </source>
</evidence>
<feature type="domain" description="Nudix hydrolase" evidence="3">
    <location>
        <begin position="25"/>
        <end position="157"/>
    </location>
</feature>
<protein>
    <submittedName>
        <fullName evidence="4">NTP pyrophosphohydrolase</fullName>
    </submittedName>
</protein>
<accession>A0A0D0IPC9</accession>
<dbReference type="SUPFAM" id="SSF55811">
    <property type="entry name" value="Nudix"/>
    <property type="match status" value="1"/>
</dbReference>
<dbReference type="GO" id="GO:0016787">
    <property type="term" value="F:hydrolase activity"/>
    <property type="evidence" value="ECO:0007669"/>
    <property type="project" value="UniProtKB-KW"/>
</dbReference>